<dbReference type="GO" id="GO:0016706">
    <property type="term" value="F:2-oxoglutarate-dependent dioxygenase activity"/>
    <property type="evidence" value="ECO:0007669"/>
    <property type="project" value="TreeGrafter"/>
</dbReference>
<evidence type="ECO:0000313" key="7">
    <source>
        <dbReference type="EMBL" id="UUX51038.1"/>
    </source>
</evidence>
<evidence type="ECO:0000259" key="6">
    <source>
        <dbReference type="Pfam" id="PF02668"/>
    </source>
</evidence>
<evidence type="ECO:0000313" key="8">
    <source>
        <dbReference type="Proteomes" id="UP001060336"/>
    </source>
</evidence>
<dbReference type="InterPro" id="IPR003819">
    <property type="entry name" value="TauD/TfdA-like"/>
</dbReference>
<keyword evidence="2" id="KW-0479">Metal-binding</keyword>
<dbReference type="Gene3D" id="3.60.130.10">
    <property type="entry name" value="Clavaminate synthase-like"/>
    <property type="match status" value="1"/>
</dbReference>
<proteinExistence type="inferred from homology"/>
<accession>A0A9J7AV98</accession>
<dbReference type="GO" id="GO:0046872">
    <property type="term" value="F:metal ion binding"/>
    <property type="evidence" value="ECO:0007669"/>
    <property type="project" value="UniProtKB-KW"/>
</dbReference>
<name>A0A9J7AV98_9PROT</name>
<protein>
    <submittedName>
        <fullName evidence="7">TauD/TfdA family dioxygenase</fullName>
    </submittedName>
</protein>
<sequence length="284" mass="31754">MAQSRKAESKLDIRPLAGALGAEIHGLDISQNLDGASVAALRQALLDHLVIFLPAQELTPQRQLAFAQHFGEPVKYPFVKGLEDCPEVMQILKTETDQVNFGGVWHSDTSYKDHPPMGTMLYAVELPPFGGDTMFANQYLAFEALSDGMKALLSDLKAINVSGKDRVQQTRSGMIQRAPVGQTPDELSACHPVVRTHPETGRKSLYVNIAHTTRFDGMTEEESAPLLNFLFQHQIQPEFTCRFRWSPGALAFWDNRAAMHYPINDYHGYRRAMNRVTLAGDRPF</sequence>
<evidence type="ECO:0000256" key="4">
    <source>
        <dbReference type="ARBA" id="ARBA00023002"/>
    </source>
</evidence>
<evidence type="ECO:0000256" key="1">
    <source>
        <dbReference type="ARBA" id="ARBA00005896"/>
    </source>
</evidence>
<dbReference type="KEGG" id="naci:NUH88_04940"/>
<keyword evidence="4" id="KW-0560">Oxidoreductase</keyword>
<dbReference type="InterPro" id="IPR042098">
    <property type="entry name" value="TauD-like_sf"/>
</dbReference>
<dbReference type="EMBL" id="CP102480">
    <property type="protein sequence ID" value="UUX51038.1"/>
    <property type="molecule type" value="Genomic_DNA"/>
</dbReference>
<dbReference type="SUPFAM" id="SSF51197">
    <property type="entry name" value="Clavaminate synthase-like"/>
    <property type="match status" value="1"/>
</dbReference>
<dbReference type="InterPro" id="IPR051323">
    <property type="entry name" value="AtsK-like"/>
</dbReference>
<reference evidence="7" key="1">
    <citation type="submission" date="2022-08" db="EMBL/GenBank/DDBJ databases">
        <title>Nisaea acidiphila sp. nov., isolated from a marine algal debris and emended description of the genus Nisaea Urios et al. 2008.</title>
        <authorList>
            <person name="Kwon K."/>
        </authorList>
    </citation>
    <scope>NUCLEOTIDE SEQUENCE</scope>
    <source>
        <strain evidence="7">MEBiC11861</strain>
    </source>
</reference>
<dbReference type="Pfam" id="PF02668">
    <property type="entry name" value="TauD"/>
    <property type="match status" value="1"/>
</dbReference>
<evidence type="ECO:0000256" key="2">
    <source>
        <dbReference type="ARBA" id="ARBA00022723"/>
    </source>
</evidence>
<comment type="similarity">
    <text evidence="1">Belongs to the TfdA dioxygenase family.</text>
</comment>
<dbReference type="RefSeq" id="WP_257770310.1">
    <property type="nucleotide sequence ID" value="NZ_CP102480.1"/>
</dbReference>
<keyword evidence="5" id="KW-0408">Iron</keyword>
<dbReference type="PANTHER" id="PTHR30468:SF1">
    <property type="entry name" value="ALPHA-KETOGLUTARATE-DEPENDENT SULFONATE DIOXYGENASE"/>
    <property type="match status" value="1"/>
</dbReference>
<evidence type="ECO:0000256" key="5">
    <source>
        <dbReference type="ARBA" id="ARBA00023004"/>
    </source>
</evidence>
<keyword evidence="8" id="KW-1185">Reference proteome</keyword>
<dbReference type="GO" id="GO:0005737">
    <property type="term" value="C:cytoplasm"/>
    <property type="evidence" value="ECO:0007669"/>
    <property type="project" value="TreeGrafter"/>
</dbReference>
<evidence type="ECO:0000256" key="3">
    <source>
        <dbReference type="ARBA" id="ARBA00022964"/>
    </source>
</evidence>
<gene>
    <name evidence="7" type="ORF">NUH88_04940</name>
</gene>
<dbReference type="Proteomes" id="UP001060336">
    <property type="component" value="Chromosome"/>
</dbReference>
<keyword evidence="3 7" id="KW-0223">Dioxygenase</keyword>
<organism evidence="7 8">
    <name type="scientific">Nisaea acidiphila</name>
    <dbReference type="NCBI Taxonomy" id="1862145"/>
    <lineage>
        <taxon>Bacteria</taxon>
        <taxon>Pseudomonadati</taxon>
        <taxon>Pseudomonadota</taxon>
        <taxon>Alphaproteobacteria</taxon>
        <taxon>Rhodospirillales</taxon>
        <taxon>Thalassobaculaceae</taxon>
        <taxon>Nisaea</taxon>
    </lineage>
</organism>
<feature type="domain" description="TauD/TfdA-like" evidence="6">
    <location>
        <begin position="12"/>
        <end position="277"/>
    </location>
</feature>
<dbReference type="PANTHER" id="PTHR30468">
    <property type="entry name" value="ALPHA-KETOGLUTARATE-DEPENDENT SULFONATE DIOXYGENASE"/>
    <property type="match status" value="1"/>
</dbReference>
<dbReference type="AlphaFoldDB" id="A0A9J7AV98"/>